<dbReference type="EMBL" id="BDSP01000199">
    <property type="protein sequence ID" value="GAX23261.1"/>
    <property type="molecule type" value="Genomic_DNA"/>
</dbReference>
<evidence type="ECO:0000256" key="1">
    <source>
        <dbReference type="SAM" id="MobiDB-lite"/>
    </source>
</evidence>
<organism evidence="2 3">
    <name type="scientific">Fistulifera solaris</name>
    <name type="common">Oleaginous diatom</name>
    <dbReference type="NCBI Taxonomy" id="1519565"/>
    <lineage>
        <taxon>Eukaryota</taxon>
        <taxon>Sar</taxon>
        <taxon>Stramenopiles</taxon>
        <taxon>Ochrophyta</taxon>
        <taxon>Bacillariophyta</taxon>
        <taxon>Bacillariophyceae</taxon>
        <taxon>Bacillariophycidae</taxon>
        <taxon>Naviculales</taxon>
        <taxon>Naviculaceae</taxon>
        <taxon>Fistulifera</taxon>
    </lineage>
</organism>
<sequence>MRALEDIPSHTPVLTRKQWLQNAFKPTEKNRAPAPGHDLVHSRLSWLEEQKRNSRLTMSPNNKDAASIPEHLVEDRKKWLDEELRRMLKRTEGNRRHSFPARRFASMGNLTSIDARCNSDFSVAQSYSYDMFDKNQGDYMVGMKYAMPCSTTSTDTDMTSSNYSSNFQEYKGFMQESNDLSMEAAVPLYYDDDVSNDLQRYITDVSENLDYKIINIGHLEDQKSSVTNHVTVRKQVPARSTLNDIVSPTSSLADYARHSAHTFTQTQFGVGPQDEELVLHSSHDYPLRTPPRKTQRPIDKTSRTKDQKAARSKKVVMQKPVEARCTCAIM</sequence>
<accession>A0A1Z5KAY7</accession>
<dbReference type="AlphaFoldDB" id="A0A1Z5KAY7"/>
<comment type="caution">
    <text evidence="2">The sequence shown here is derived from an EMBL/GenBank/DDBJ whole genome shotgun (WGS) entry which is preliminary data.</text>
</comment>
<proteinExistence type="predicted"/>
<evidence type="ECO:0000313" key="3">
    <source>
        <dbReference type="Proteomes" id="UP000198406"/>
    </source>
</evidence>
<reference evidence="2 3" key="1">
    <citation type="journal article" date="2015" name="Plant Cell">
        <title>Oil accumulation by the oleaginous diatom Fistulifera solaris as revealed by the genome and transcriptome.</title>
        <authorList>
            <person name="Tanaka T."/>
            <person name="Maeda Y."/>
            <person name="Veluchamy A."/>
            <person name="Tanaka M."/>
            <person name="Abida H."/>
            <person name="Marechal E."/>
            <person name="Bowler C."/>
            <person name="Muto M."/>
            <person name="Sunaga Y."/>
            <person name="Tanaka M."/>
            <person name="Yoshino T."/>
            <person name="Taniguchi T."/>
            <person name="Fukuda Y."/>
            <person name="Nemoto M."/>
            <person name="Matsumoto M."/>
            <person name="Wong P.S."/>
            <person name="Aburatani S."/>
            <person name="Fujibuchi W."/>
        </authorList>
    </citation>
    <scope>NUCLEOTIDE SEQUENCE [LARGE SCALE GENOMIC DNA]</scope>
    <source>
        <strain evidence="2 3">JPCC DA0580</strain>
    </source>
</reference>
<feature type="compositionally biased region" description="Basic and acidic residues" evidence="1">
    <location>
        <begin position="296"/>
        <end position="309"/>
    </location>
</feature>
<dbReference type="InParanoid" id="A0A1Z5KAY7"/>
<keyword evidence="3" id="KW-1185">Reference proteome</keyword>
<feature type="region of interest" description="Disordered" evidence="1">
    <location>
        <begin position="283"/>
        <end position="313"/>
    </location>
</feature>
<gene>
    <name evidence="2" type="ORF">FisN_21Hh054</name>
</gene>
<protein>
    <submittedName>
        <fullName evidence="2">Uncharacterized protein</fullName>
    </submittedName>
</protein>
<dbReference type="Proteomes" id="UP000198406">
    <property type="component" value="Unassembled WGS sequence"/>
</dbReference>
<evidence type="ECO:0000313" key="2">
    <source>
        <dbReference type="EMBL" id="GAX23261.1"/>
    </source>
</evidence>
<name>A0A1Z5KAY7_FISSO</name>